<reference evidence="4 5" key="1">
    <citation type="submission" date="2020-10" db="EMBL/GenBank/DDBJ databases">
        <title>Connecting structure to function with the recovery of over 1000 high-quality activated sludge metagenome-assembled genomes encoding full-length rRNA genes using long-read sequencing.</title>
        <authorList>
            <person name="Singleton C.M."/>
            <person name="Petriglieri F."/>
            <person name="Kristensen J.M."/>
            <person name="Kirkegaard R.H."/>
            <person name="Michaelsen T.Y."/>
            <person name="Andersen M.H."/>
            <person name="Karst S.M."/>
            <person name="Dueholm M.S."/>
            <person name="Nielsen P.H."/>
            <person name="Albertsen M."/>
        </authorList>
    </citation>
    <scope>NUCLEOTIDE SEQUENCE [LARGE SCALE GENOMIC DNA]</scope>
    <source>
        <strain evidence="4">EsbW_18-Q3-R4-48_BATAC.285</strain>
    </source>
</reference>
<comment type="caution">
    <text evidence="4">The sequence shown here is derived from an EMBL/GenBank/DDBJ whole genome shotgun (WGS) entry which is preliminary data.</text>
</comment>
<dbReference type="InterPro" id="IPR008258">
    <property type="entry name" value="Transglycosylase_SLT_dom_1"/>
</dbReference>
<dbReference type="AlphaFoldDB" id="A0A935UHH7"/>
<dbReference type="EMBL" id="JADJMH010000034">
    <property type="protein sequence ID" value="MBK7677106.1"/>
    <property type="molecule type" value="Genomic_DNA"/>
</dbReference>
<dbReference type="InterPro" id="IPR011990">
    <property type="entry name" value="TPR-like_helical_dom_sf"/>
</dbReference>
<name>A0A935UHH7_9PROT</name>
<dbReference type="Gene3D" id="1.25.40.10">
    <property type="entry name" value="Tetratricopeptide repeat domain"/>
    <property type="match status" value="1"/>
</dbReference>
<dbReference type="Proteomes" id="UP000697998">
    <property type="component" value="Unassembled WGS sequence"/>
</dbReference>
<gene>
    <name evidence="4" type="ORF">IPJ27_21485</name>
</gene>
<feature type="chain" id="PRO_5038057475" evidence="2">
    <location>
        <begin position="22"/>
        <end position="314"/>
    </location>
</feature>
<evidence type="ECO:0000256" key="1">
    <source>
        <dbReference type="ARBA" id="ARBA00007734"/>
    </source>
</evidence>
<dbReference type="PANTHER" id="PTHR37423">
    <property type="entry name" value="SOLUBLE LYTIC MUREIN TRANSGLYCOSYLASE-RELATED"/>
    <property type="match status" value="1"/>
</dbReference>
<keyword evidence="2" id="KW-0732">Signal</keyword>
<organism evidence="4 5">
    <name type="scientific">Candidatus Accumulibacter proximus</name>
    <dbReference type="NCBI Taxonomy" id="2954385"/>
    <lineage>
        <taxon>Bacteria</taxon>
        <taxon>Pseudomonadati</taxon>
        <taxon>Pseudomonadota</taxon>
        <taxon>Betaproteobacteria</taxon>
        <taxon>Candidatus Accumulibacter</taxon>
    </lineage>
</organism>
<protein>
    <submittedName>
        <fullName evidence="4">Transglycosylase SLT domain-containing protein</fullName>
    </submittedName>
</protein>
<proteinExistence type="inferred from homology"/>
<feature type="signal peptide" evidence="2">
    <location>
        <begin position="1"/>
        <end position="21"/>
    </location>
</feature>
<dbReference type="CDD" id="cd00254">
    <property type="entry name" value="LT-like"/>
    <property type="match status" value="1"/>
</dbReference>
<comment type="similarity">
    <text evidence="1">Belongs to the transglycosylase Slt family.</text>
</comment>
<feature type="domain" description="Transglycosylase SLT" evidence="3">
    <location>
        <begin position="155"/>
        <end position="249"/>
    </location>
</feature>
<evidence type="ECO:0000313" key="5">
    <source>
        <dbReference type="Proteomes" id="UP000697998"/>
    </source>
</evidence>
<dbReference type="InterPro" id="IPR023346">
    <property type="entry name" value="Lysozyme-like_dom_sf"/>
</dbReference>
<evidence type="ECO:0000313" key="4">
    <source>
        <dbReference type="EMBL" id="MBK7677106.1"/>
    </source>
</evidence>
<accession>A0A935UHH7</accession>
<dbReference type="Pfam" id="PF01464">
    <property type="entry name" value="SLT"/>
    <property type="match status" value="1"/>
</dbReference>
<sequence length="314" mass="32863">MARTASLFLLLVATAAAGAPARVDSYLEAPRVAAALEQGRAAELGIGIRKNHLLAVALYCDAGTMGSPEGFFRVGRLLASGPRALRNAAVANAYLALAARLGSHEAVRYYDPKVENAPIGDGCGALAGAAEIEGFDLDGFLGRQAPAKQRIALFIRNTAHQYNVDPRLALAIAMAESNFDAGAVSPQNAQGVMQLIPATQARFGVTRPFDPEQNIRGALAYLKWLNTRFAGDWRLIAAAYNSGEGAVERFGGIPPYPETQRYVRRVLHFAGFSSRARADPAGQGIVGRGSAGHPAALLAVASARAPTAGSAAVD</sequence>
<dbReference type="Gene3D" id="1.10.530.10">
    <property type="match status" value="1"/>
</dbReference>
<dbReference type="PANTHER" id="PTHR37423:SF2">
    <property type="entry name" value="MEMBRANE-BOUND LYTIC MUREIN TRANSGLYCOSYLASE C"/>
    <property type="match status" value="1"/>
</dbReference>
<evidence type="ECO:0000256" key="2">
    <source>
        <dbReference type="SAM" id="SignalP"/>
    </source>
</evidence>
<dbReference type="SUPFAM" id="SSF81901">
    <property type="entry name" value="HCP-like"/>
    <property type="match status" value="1"/>
</dbReference>
<evidence type="ECO:0000259" key="3">
    <source>
        <dbReference type="Pfam" id="PF01464"/>
    </source>
</evidence>
<dbReference type="SUPFAM" id="SSF53955">
    <property type="entry name" value="Lysozyme-like"/>
    <property type="match status" value="1"/>
</dbReference>